<comment type="caution">
    <text evidence="1">The sequence shown here is derived from an EMBL/GenBank/DDBJ whole genome shotgun (WGS) entry which is preliminary data.</text>
</comment>
<dbReference type="RefSeq" id="WP_065319301.1">
    <property type="nucleotide sequence ID" value="NZ_CP017477.1"/>
</dbReference>
<sequence length="209" mass="25203">MIRYKKIRGHKRIWKYIDNWVAQNKLLDIDSLKSRQRDYVKVWIAPFGNISVLNSEFSPPKGKTRKKIVDGIFEIYHHWKTQLEELGEPYYLKVWYFPKDVSKCQVVCAIGDFTTFYDITFFKPESEKPFPENKRNLNWDYRIQEHHITKDDIQEPDDFYSEKDYADNKKWIEKKMKHPKTRISNHSDSSGKITTYYSIKEYDVWLGGN</sequence>
<accession>A0A1B8TYK1</accession>
<evidence type="ECO:0000313" key="2">
    <source>
        <dbReference type="Proteomes" id="UP000092584"/>
    </source>
</evidence>
<protein>
    <submittedName>
        <fullName evidence="1">Uncharacterized protein</fullName>
    </submittedName>
</protein>
<dbReference type="Proteomes" id="UP000092584">
    <property type="component" value="Unassembled WGS sequence"/>
</dbReference>
<dbReference type="KEGG" id="pob:LPB03_03240"/>
<reference evidence="2" key="1">
    <citation type="submission" date="2016-02" db="EMBL/GenBank/DDBJ databases">
        <authorList>
            <person name="Shin S.-K."/>
            <person name="Yi H."/>
            <person name="Kim E."/>
        </authorList>
    </citation>
    <scope>NUCLEOTIDE SEQUENCE [LARGE SCALE GENOMIC DNA]</scope>
    <source>
        <strain evidence="2">LPB0003</strain>
    </source>
</reference>
<dbReference type="STRING" id="1774273.LPB03_03240"/>
<gene>
    <name evidence="1" type="ORF">LPB3_09255</name>
</gene>
<proteinExistence type="predicted"/>
<dbReference type="AlphaFoldDB" id="A0A1B8TYK1"/>
<organism evidence="1 2">
    <name type="scientific">Polaribacter vadi</name>
    <dbReference type="NCBI Taxonomy" id="1774273"/>
    <lineage>
        <taxon>Bacteria</taxon>
        <taxon>Pseudomonadati</taxon>
        <taxon>Bacteroidota</taxon>
        <taxon>Flavobacteriia</taxon>
        <taxon>Flavobacteriales</taxon>
        <taxon>Flavobacteriaceae</taxon>
    </lineage>
</organism>
<keyword evidence="2" id="KW-1185">Reference proteome</keyword>
<dbReference type="EMBL" id="LSFM01000022">
    <property type="protein sequence ID" value="OBY64555.1"/>
    <property type="molecule type" value="Genomic_DNA"/>
</dbReference>
<dbReference type="OrthoDB" id="6656969at2"/>
<name>A0A1B8TYK1_9FLAO</name>
<evidence type="ECO:0000313" key="1">
    <source>
        <dbReference type="EMBL" id="OBY64555.1"/>
    </source>
</evidence>